<protein>
    <recommendedName>
        <fullName evidence="3">F-box protein</fullName>
    </recommendedName>
</protein>
<dbReference type="EMBL" id="BAABME010019332">
    <property type="protein sequence ID" value="GAA0156847.1"/>
    <property type="molecule type" value="Genomic_DNA"/>
</dbReference>
<gene>
    <name evidence="1" type="ORF">LIER_38357</name>
</gene>
<reference evidence="1 2" key="1">
    <citation type="submission" date="2024-01" db="EMBL/GenBank/DDBJ databases">
        <title>The complete chloroplast genome sequence of Lithospermum erythrorhizon: insights into the phylogenetic relationship among Boraginaceae species and the maternal lineages of purple gromwells.</title>
        <authorList>
            <person name="Okada T."/>
            <person name="Watanabe K."/>
        </authorList>
    </citation>
    <scope>NUCLEOTIDE SEQUENCE [LARGE SCALE GENOMIC DNA]</scope>
</reference>
<evidence type="ECO:0000313" key="2">
    <source>
        <dbReference type="Proteomes" id="UP001454036"/>
    </source>
</evidence>
<dbReference type="Proteomes" id="UP001454036">
    <property type="component" value="Unassembled WGS sequence"/>
</dbReference>
<evidence type="ECO:0000313" key="1">
    <source>
        <dbReference type="EMBL" id="GAA0156847.1"/>
    </source>
</evidence>
<sequence length="133" mass="15043">MNIGVFSDGLTLTCRDYACKETLFEMKSYRAKDSWENLRLDLSPRPYTYNLKPITCMENGKLVILEGIGSLMLYDTKKNQSVRRYHSVGEAHSYIATLGFYGGKLDDAAKEGGKTKRVSKALAYRTSNKRAKL</sequence>
<evidence type="ECO:0008006" key="3">
    <source>
        <dbReference type="Google" id="ProtNLM"/>
    </source>
</evidence>
<comment type="caution">
    <text evidence="1">The sequence shown here is derived from an EMBL/GenBank/DDBJ whole genome shotgun (WGS) entry which is preliminary data.</text>
</comment>
<proteinExistence type="predicted"/>
<name>A0AAV3PYF2_LITER</name>
<keyword evidence="2" id="KW-1185">Reference proteome</keyword>
<dbReference type="AlphaFoldDB" id="A0AAV3PYF2"/>
<organism evidence="1 2">
    <name type="scientific">Lithospermum erythrorhizon</name>
    <name type="common">Purple gromwell</name>
    <name type="synonym">Lithospermum officinale var. erythrorhizon</name>
    <dbReference type="NCBI Taxonomy" id="34254"/>
    <lineage>
        <taxon>Eukaryota</taxon>
        <taxon>Viridiplantae</taxon>
        <taxon>Streptophyta</taxon>
        <taxon>Embryophyta</taxon>
        <taxon>Tracheophyta</taxon>
        <taxon>Spermatophyta</taxon>
        <taxon>Magnoliopsida</taxon>
        <taxon>eudicotyledons</taxon>
        <taxon>Gunneridae</taxon>
        <taxon>Pentapetalae</taxon>
        <taxon>asterids</taxon>
        <taxon>lamiids</taxon>
        <taxon>Boraginales</taxon>
        <taxon>Boraginaceae</taxon>
        <taxon>Boraginoideae</taxon>
        <taxon>Lithospermeae</taxon>
        <taxon>Lithospermum</taxon>
    </lineage>
</organism>
<accession>A0AAV3PYF2</accession>